<protein>
    <submittedName>
        <fullName evidence="2">Uncharacterized protein</fullName>
    </submittedName>
</protein>
<gene>
    <name evidence="2" type="ORF">Maq22A_c23155</name>
</gene>
<reference evidence="2 3" key="1">
    <citation type="journal article" date="2015" name="Genome Announc.">
        <title>Complete Genome Sequence of Methylobacterium aquaticum Strain 22A, Isolated from Racomitrium japonicum Moss.</title>
        <authorList>
            <person name="Tani A."/>
            <person name="Ogura Y."/>
            <person name="Hayashi T."/>
            <person name="Kimbara K."/>
        </authorList>
    </citation>
    <scope>NUCLEOTIDE SEQUENCE [LARGE SCALE GENOMIC DNA]</scope>
    <source>
        <strain evidence="2 3">MA-22A</strain>
    </source>
</reference>
<name>A0A0C6FWJ1_9HYPH</name>
<dbReference type="Proteomes" id="UP000061432">
    <property type="component" value="Chromosome"/>
</dbReference>
<reference evidence="3" key="2">
    <citation type="submission" date="2015-01" db="EMBL/GenBank/DDBJ databases">
        <title>Complete genome sequence of Methylobacterium aquaticum strain 22A.</title>
        <authorList>
            <person name="Tani A."/>
            <person name="Ogura Y."/>
            <person name="Hayashi T."/>
        </authorList>
    </citation>
    <scope>NUCLEOTIDE SEQUENCE [LARGE SCALE GENOMIC DNA]</scope>
    <source>
        <strain evidence="3">MA-22A</strain>
    </source>
</reference>
<feature type="region of interest" description="Disordered" evidence="1">
    <location>
        <begin position="1"/>
        <end position="69"/>
    </location>
</feature>
<dbReference type="KEGG" id="maqu:Maq22A_c23155"/>
<evidence type="ECO:0000313" key="3">
    <source>
        <dbReference type="Proteomes" id="UP000061432"/>
    </source>
</evidence>
<feature type="compositionally biased region" description="Low complexity" evidence="1">
    <location>
        <begin position="1"/>
        <end position="32"/>
    </location>
</feature>
<dbReference type="AlphaFoldDB" id="A0A0C6FWJ1"/>
<evidence type="ECO:0000256" key="1">
    <source>
        <dbReference type="SAM" id="MobiDB-lite"/>
    </source>
</evidence>
<accession>A0A0C6FWJ1</accession>
<dbReference type="EMBL" id="AP014704">
    <property type="protein sequence ID" value="BAQ47595.1"/>
    <property type="molecule type" value="Genomic_DNA"/>
</dbReference>
<organism evidence="2 3">
    <name type="scientific">Methylobacterium aquaticum</name>
    <dbReference type="NCBI Taxonomy" id="270351"/>
    <lineage>
        <taxon>Bacteria</taxon>
        <taxon>Pseudomonadati</taxon>
        <taxon>Pseudomonadota</taxon>
        <taxon>Alphaproteobacteria</taxon>
        <taxon>Hyphomicrobiales</taxon>
        <taxon>Methylobacteriaceae</taxon>
        <taxon>Methylobacterium</taxon>
    </lineage>
</organism>
<proteinExistence type="predicted"/>
<evidence type="ECO:0000313" key="2">
    <source>
        <dbReference type="EMBL" id="BAQ47595.1"/>
    </source>
</evidence>
<sequence length="69" mass="6928">MSAIATSEATTSTGPRTSWSGTSSTGATSPASRRPRTSSRRVAACISSGSLKPSLPSPCRPGGRCRSAS</sequence>